<feature type="non-terminal residue" evidence="2">
    <location>
        <position position="84"/>
    </location>
</feature>
<evidence type="ECO:0000256" key="1">
    <source>
        <dbReference type="SAM" id="MobiDB-lite"/>
    </source>
</evidence>
<feature type="region of interest" description="Disordered" evidence="1">
    <location>
        <begin position="33"/>
        <end position="62"/>
    </location>
</feature>
<protein>
    <submittedName>
        <fullName evidence="2">23487_t:CDS:1</fullName>
    </submittedName>
</protein>
<keyword evidence="3" id="KW-1185">Reference proteome</keyword>
<comment type="caution">
    <text evidence="2">The sequence shown here is derived from an EMBL/GenBank/DDBJ whole genome shotgun (WGS) entry which is preliminary data.</text>
</comment>
<reference evidence="2 3" key="1">
    <citation type="submission" date="2021-06" db="EMBL/GenBank/DDBJ databases">
        <authorList>
            <person name="Kallberg Y."/>
            <person name="Tangrot J."/>
            <person name="Rosling A."/>
        </authorList>
    </citation>
    <scope>NUCLEOTIDE SEQUENCE [LARGE SCALE GENOMIC DNA]</scope>
    <source>
        <strain evidence="2 3">120-4 pot B 10/14</strain>
    </source>
</reference>
<sequence>MKDIESVIEMPGSQDINLIEISSTIFKSSLFTQSDTSKKHTNNPKLFPDKPSNKKAKKPIKKESHILKDLINKLSTKPETSQIS</sequence>
<evidence type="ECO:0000313" key="2">
    <source>
        <dbReference type="EMBL" id="CAG8831474.1"/>
    </source>
</evidence>
<dbReference type="EMBL" id="CAJVQB010043852">
    <property type="protein sequence ID" value="CAG8831474.1"/>
    <property type="molecule type" value="Genomic_DNA"/>
</dbReference>
<organism evidence="2 3">
    <name type="scientific">Gigaspora margarita</name>
    <dbReference type="NCBI Taxonomy" id="4874"/>
    <lineage>
        <taxon>Eukaryota</taxon>
        <taxon>Fungi</taxon>
        <taxon>Fungi incertae sedis</taxon>
        <taxon>Mucoromycota</taxon>
        <taxon>Glomeromycotina</taxon>
        <taxon>Glomeromycetes</taxon>
        <taxon>Diversisporales</taxon>
        <taxon>Gigasporaceae</taxon>
        <taxon>Gigaspora</taxon>
    </lineage>
</organism>
<evidence type="ECO:0000313" key="3">
    <source>
        <dbReference type="Proteomes" id="UP000789901"/>
    </source>
</evidence>
<dbReference type="Proteomes" id="UP000789901">
    <property type="component" value="Unassembled WGS sequence"/>
</dbReference>
<gene>
    <name evidence="2" type="ORF">GMARGA_LOCUS30676</name>
</gene>
<name>A0ABN7WH07_GIGMA</name>
<accession>A0ABN7WH07</accession>
<proteinExistence type="predicted"/>